<keyword evidence="3" id="KW-0804">Transcription</keyword>
<dbReference type="SMART" id="SM00895">
    <property type="entry name" value="FCD"/>
    <property type="match status" value="1"/>
</dbReference>
<dbReference type="Pfam" id="PF07729">
    <property type="entry name" value="FCD"/>
    <property type="match status" value="1"/>
</dbReference>
<dbReference type="Pfam" id="PF00392">
    <property type="entry name" value="GntR"/>
    <property type="match status" value="1"/>
</dbReference>
<dbReference type="InterPro" id="IPR011711">
    <property type="entry name" value="GntR_C"/>
</dbReference>
<dbReference type="EMBL" id="QFQD01000072">
    <property type="protein sequence ID" value="PZQ80074.1"/>
    <property type="molecule type" value="Genomic_DNA"/>
</dbReference>
<dbReference type="Gene3D" id="1.20.120.530">
    <property type="entry name" value="GntR ligand-binding domain-like"/>
    <property type="match status" value="1"/>
</dbReference>
<accession>A0A2W5QTA8</accession>
<dbReference type="SUPFAM" id="SSF48008">
    <property type="entry name" value="GntR ligand-binding domain-like"/>
    <property type="match status" value="1"/>
</dbReference>
<feature type="region of interest" description="Disordered" evidence="4">
    <location>
        <begin position="1"/>
        <end position="23"/>
    </location>
</feature>
<sequence length="245" mass="27793">MMTERRVVDGSLEMEGSRPRSSKVSLTDQAYRIIRKEIMECALAPGLEFTELDIAERFAMSKTPVREALMRLQFEGLVKAYPRRGYIIEPVKISDINEIFEMRIVLEAGAMDLAVQRATQQDIDELQTIARSISDAVYRVEPDRSNNVNNMFHERLAIAARNTRLHRSVVQMLNELERFFYIEAQATTAYPVQYASHLDIVASLEKRDAAAARAAIIDHIEGTRHVLLASLVVNRPAPPRGVLVR</sequence>
<evidence type="ECO:0000256" key="1">
    <source>
        <dbReference type="ARBA" id="ARBA00023015"/>
    </source>
</evidence>
<feature type="domain" description="HTH gntR-type" evidence="5">
    <location>
        <begin position="24"/>
        <end position="91"/>
    </location>
</feature>
<keyword evidence="2" id="KW-0238">DNA-binding</keyword>
<dbReference type="InterPro" id="IPR036390">
    <property type="entry name" value="WH_DNA-bd_sf"/>
</dbReference>
<evidence type="ECO:0000313" key="7">
    <source>
        <dbReference type="Proteomes" id="UP000248887"/>
    </source>
</evidence>
<dbReference type="GO" id="GO:0003677">
    <property type="term" value="F:DNA binding"/>
    <property type="evidence" value="ECO:0007669"/>
    <property type="project" value="UniProtKB-KW"/>
</dbReference>
<dbReference type="Gene3D" id="1.10.10.10">
    <property type="entry name" value="Winged helix-like DNA-binding domain superfamily/Winged helix DNA-binding domain"/>
    <property type="match status" value="1"/>
</dbReference>
<name>A0A2W5QTA8_ANCNO</name>
<dbReference type="InterPro" id="IPR008920">
    <property type="entry name" value="TF_FadR/GntR_C"/>
</dbReference>
<evidence type="ECO:0000256" key="2">
    <source>
        <dbReference type="ARBA" id="ARBA00023125"/>
    </source>
</evidence>
<evidence type="ECO:0000256" key="3">
    <source>
        <dbReference type="ARBA" id="ARBA00023163"/>
    </source>
</evidence>
<gene>
    <name evidence="6" type="ORF">DI549_18195</name>
</gene>
<evidence type="ECO:0000313" key="6">
    <source>
        <dbReference type="EMBL" id="PZQ80074.1"/>
    </source>
</evidence>
<dbReference type="InterPro" id="IPR036388">
    <property type="entry name" value="WH-like_DNA-bd_sf"/>
</dbReference>
<dbReference type="SMART" id="SM00345">
    <property type="entry name" value="HTH_GNTR"/>
    <property type="match status" value="1"/>
</dbReference>
<organism evidence="6 7">
    <name type="scientific">Ancylobacter novellus</name>
    <name type="common">Thiobacillus novellus</name>
    <dbReference type="NCBI Taxonomy" id="921"/>
    <lineage>
        <taxon>Bacteria</taxon>
        <taxon>Pseudomonadati</taxon>
        <taxon>Pseudomonadota</taxon>
        <taxon>Alphaproteobacteria</taxon>
        <taxon>Hyphomicrobiales</taxon>
        <taxon>Xanthobacteraceae</taxon>
        <taxon>Ancylobacter</taxon>
    </lineage>
</organism>
<dbReference type="Proteomes" id="UP000248887">
    <property type="component" value="Unassembled WGS sequence"/>
</dbReference>
<dbReference type="InterPro" id="IPR000524">
    <property type="entry name" value="Tscrpt_reg_HTH_GntR"/>
</dbReference>
<evidence type="ECO:0000256" key="4">
    <source>
        <dbReference type="SAM" id="MobiDB-lite"/>
    </source>
</evidence>
<dbReference type="SUPFAM" id="SSF46785">
    <property type="entry name" value="Winged helix' DNA-binding domain"/>
    <property type="match status" value="1"/>
</dbReference>
<dbReference type="PANTHER" id="PTHR43537">
    <property type="entry name" value="TRANSCRIPTIONAL REGULATOR, GNTR FAMILY"/>
    <property type="match status" value="1"/>
</dbReference>
<dbReference type="PROSITE" id="PS50949">
    <property type="entry name" value="HTH_GNTR"/>
    <property type="match status" value="1"/>
</dbReference>
<comment type="caution">
    <text evidence="6">The sequence shown here is derived from an EMBL/GenBank/DDBJ whole genome shotgun (WGS) entry which is preliminary data.</text>
</comment>
<keyword evidence="1" id="KW-0805">Transcription regulation</keyword>
<protein>
    <submittedName>
        <fullName evidence="6">GntR family transcriptional regulator</fullName>
    </submittedName>
</protein>
<dbReference type="PANTHER" id="PTHR43537:SF45">
    <property type="entry name" value="GNTR FAMILY REGULATORY PROTEIN"/>
    <property type="match status" value="1"/>
</dbReference>
<dbReference type="GO" id="GO:0003700">
    <property type="term" value="F:DNA-binding transcription factor activity"/>
    <property type="evidence" value="ECO:0007669"/>
    <property type="project" value="InterPro"/>
</dbReference>
<evidence type="ECO:0000259" key="5">
    <source>
        <dbReference type="PROSITE" id="PS50949"/>
    </source>
</evidence>
<reference evidence="6 7" key="1">
    <citation type="submission" date="2017-08" db="EMBL/GenBank/DDBJ databases">
        <title>Infants hospitalized years apart are colonized by the same room-sourced microbial strains.</title>
        <authorList>
            <person name="Brooks B."/>
            <person name="Olm M.R."/>
            <person name="Firek B.A."/>
            <person name="Baker R."/>
            <person name="Thomas B.C."/>
            <person name="Morowitz M.J."/>
            <person name="Banfield J.F."/>
        </authorList>
    </citation>
    <scope>NUCLEOTIDE SEQUENCE [LARGE SCALE GENOMIC DNA]</scope>
    <source>
        <strain evidence="6">S2_005_001_R2_27</strain>
    </source>
</reference>
<proteinExistence type="predicted"/>
<dbReference type="AlphaFoldDB" id="A0A2W5QTA8"/>